<dbReference type="Proteomes" id="UP000823775">
    <property type="component" value="Unassembled WGS sequence"/>
</dbReference>
<evidence type="ECO:0000313" key="2">
    <source>
        <dbReference type="Proteomes" id="UP000823775"/>
    </source>
</evidence>
<evidence type="ECO:0000313" key="1">
    <source>
        <dbReference type="EMBL" id="MCD7468930.1"/>
    </source>
</evidence>
<reference evidence="1 2" key="1">
    <citation type="journal article" date="2021" name="BMC Genomics">
        <title>Datura genome reveals duplications of psychoactive alkaloid biosynthetic genes and high mutation rate following tissue culture.</title>
        <authorList>
            <person name="Rajewski A."/>
            <person name="Carter-House D."/>
            <person name="Stajich J."/>
            <person name="Litt A."/>
        </authorList>
    </citation>
    <scope>NUCLEOTIDE SEQUENCE [LARGE SCALE GENOMIC DNA]</scope>
    <source>
        <strain evidence="1">AR-01</strain>
    </source>
</reference>
<feature type="non-terminal residue" evidence="1">
    <location>
        <position position="80"/>
    </location>
</feature>
<comment type="caution">
    <text evidence="1">The sequence shown here is derived from an EMBL/GenBank/DDBJ whole genome shotgun (WGS) entry which is preliminary data.</text>
</comment>
<dbReference type="EMBL" id="JACEIK010001383">
    <property type="protein sequence ID" value="MCD7468930.1"/>
    <property type="molecule type" value="Genomic_DNA"/>
</dbReference>
<proteinExistence type="predicted"/>
<protein>
    <submittedName>
        <fullName evidence="1">Uncharacterized protein</fullName>
    </submittedName>
</protein>
<accession>A0ABS8TD67</accession>
<gene>
    <name evidence="1" type="ORF">HAX54_007484</name>
</gene>
<keyword evidence="2" id="KW-1185">Reference proteome</keyword>
<sequence>MEHNKLLVPVEEMMNINTLVVVLMNYDGDGVPGYTELVNALEAMGSYNFRPKIASDYCSRFDRLASRIFGHSIKKAQKGN</sequence>
<name>A0ABS8TD67_DATST</name>
<organism evidence="1 2">
    <name type="scientific">Datura stramonium</name>
    <name type="common">Jimsonweed</name>
    <name type="synonym">Common thornapple</name>
    <dbReference type="NCBI Taxonomy" id="4076"/>
    <lineage>
        <taxon>Eukaryota</taxon>
        <taxon>Viridiplantae</taxon>
        <taxon>Streptophyta</taxon>
        <taxon>Embryophyta</taxon>
        <taxon>Tracheophyta</taxon>
        <taxon>Spermatophyta</taxon>
        <taxon>Magnoliopsida</taxon>
        <taxon>eudicotyledons</taxon>
        <taxon>Gunneridae</taxon>
        <taxon>Pentapetalae</taxon>
        <taxon>asterids</taxon>
        <taxon>lamiids</taxon>
        <taxon>Solanales</taxon>
        <taxon>Solanaceae</taxon>
        <taxon>Solanoideae</taxon>
        <taxon>Datureae</taxon>
        <taxon>Datura</taxon>
    </lineage>
</organism>